<evidence type="ECO:0000313" key="3">
    <source>
        <dbReference type="Proteomes" id="UP000675554"/>
    </source>
</evidence>
<feature type="region of interest" description="Disordered" evidence="1">
    <location>
        <begin position="1"/>
        <end position="61"/>
    </location>
</feature>
<proteinExistence type="predicted"/>
<evidence type="ECO:0000313" key="2">
    <source>
        <dbReference type="EMBL" id="MBR7676971.1"/>
    </source>
</evidence>
<gene>
    <name evidence="2" type="ORF">KDA82_29000</name>
</gene>
<feature type="compositionally biased region" description="Low complexity" evidence="1">
    <location>
        <begin position="18"/>
        <end position="27"/>
    </location>
</feature>
<organism evidence="2 3">
    <name type="scientific">Streptomyces daliensis</name>
    <dbReference type="NCBI Taxonomy" id="299421"/>
    <lineage>
        <taxon>Bacteria</taxon>
        <taxon>Bacillati</taxon>
        <taxon>Actinomycetota</taxon>
        <taxon>Actinomycetes</taxon>
        <taxon>Kitasatosporales</taxon>
        <taxon>Streptomycetaceae</taxon>
        <taxon>Streptomyces</taxon>
    </lineage>
</organism>
<dbReference type="EMBL" id="JAGSMN010000792">
    <property type="protein sequence ID" value="MBR7676971.1"/>
    <property type="molecule type" value="Genomic_DNA"/>
</dbReference>
<sequence>GGPGAGWGYPQEPPAPAPYGSGAPTGAMPGYSRKRRRKDPLRRPLPPTEHSVPSPLRLERHGDHSYALRNTGATVLTGVRVNPVGLPRVVRNLPEDAVVRPGETVEFLMAPSSRSPLPKEIRVRWDGRAEEVPLPVPVEGRAMRKDTFW</sequence>
<dbReference type="AlphaFoldDB" id="A0A8T4IWZ6"/>
<protein>
    <submittedName>
        <fullName evidence="2">Uncharacterized protein</fullName>
    </submittedName>
</protein>
<comment type="caution">
    <text evidence="2">The sequence shown here is derived from an EMBL/GenBank/DDBJ whole genome shotgun (WGS) entry which is preliminary data.</text>
</comment>
<reference evidence="2" key="1">
    <citation type="submission" date="2021-04" db="EMBL/GenBank/DDBJ databases">
        <title>Sequencing of actinobacteria type strains.</title>
        <authorList>
            <person name="Nguyen G.-S."/>
            <person name="Wentzel A."/>
        </authorList>
    </citation>
    <scope>NUCLEOTIDE SEQUENCE</scope>
    <source>
        <strain evidence="2">DSM 42095</strain>
    </source>
</reference>
<feature type="non-terminal residue" evidence="2">
    <location>
        <position position="1"/>
    </location>
</feature>
<evidence type="ECO:0000256" key="1">
    <source>
        <dbReference type="SAM" id="MobiDB-lite"/>
    </source>
</evidence>
<name>A0A8T4IWZ6_9ACTN</name>
<keyword evidence="3" id="KW-1185">Reference proteome</keyword>
<accession>A0A8T4IWZ6</accession>
<dbReference type="Proteomes" id="UP000675554">
    <property type="component" value="Unassembled WGS sequence"/>
</dbReference>